<organism evidence="1 2">
    <name type="scientific">Cohnella nanjingensis</name>
    <dbReference type="NCBI Taxonomy" id="1387779"/>
    <lineage>
        <taxon>Bacteria</taxon>
        <taxon>Bacillati</taxon>
        <taxon>Bacillota</taxon>
        <taxon>Bacilli</taxon>
        <taxon>Bacillales</taxon>
        <taxon>Paenibacillaceae</taxon>
        <taxon>Cohnella</taxon>
    </lineage>
</organism>
<reference evidence="1 2" key="1">
    <citation type="submission" date="2020-08" db="EMBL/GenBank/DDBJ databases">
        <title>Cohnella phylogeny.</title>
        <authorList>
            <person name="Dunlap C."/>
        </authorList>
    </citation>
    <scope>NUCLEOTIDE SEQUENCE [LARGE SCALE GENOMIC DNA]</scope>
    <source>
        <strain evidence="1 2">DSM 28246</strain>
    </source>
</reference>
<protein>
    <recommendedName>
        <fullName evidence="3">YmaF family protein</fullName>
    </recommendedName>
</protein>
<accession>A0A7X0RLC1</accession>
<name>A0A7X0RLC1_9BACL</name>
<gene>
    <name evidence="1" type="ORF">H7C19_01750</name>
</gene>
<dbReference type="Proteomes" id="UP000547209">
    <property type="component" value="Unassembled WGS sequence"/>
</dbReference>
<proteinExistence type="predicted"/>
<dbReference type="InterPro" id="IPR024307">
    <property type="entry name" value="YmaF"/>
</dbReference>
<comment type="caution">
    <text evidence="1">The sequence shown here is derived from an EMBL/GenBank/DDBJ whole genome shotgun (WGS) entry which is preliminary data.</text>
</comment>
<keyword evidence="2" id="KW-1185">Reference proteome</keyword>
<dbReference type="EMBL" id="JACJVP010000001">
    <property type="protein sequence ID" value="MBB6669403.1"/>
    <property type="molecule type" value="Genomic_DNA"/>
</dbReference>
<dbReference type="Pfam" id="PF12788">
    <property type="entry name" value="YmaF"/>
    <property type="match status" value="1"/>
</dbReference>
<dbReference type="AlphaFoldDB" id="A0A7X0RLC1"/>
<sequence>MDIPIKGLLYESDDQDGRHSHMLYITSWDGRAVHEHSFSGITSFDVGHSHEYAGVTAPAPSGVPHVHEYRAETTFNDGHTHFIHGTTSGCVDLPGGGHFHYFEGYTTVNGRHPHAHAYQGRTGNEL</sequence>
<evidence type="ECO:0008006" key="3">
    <source>
        <dbReference type="Google" id="ProtNLM"/>
    </source>
</evidence>
<evidence type="ECO:0000313" key="2">
    <source>
        <dbReference type="Proteomes" id="UP000547209"/>
    </source>
</evidence>
<evidence type="ECO:0000313" key="1">
    <source>
        <dbReference type="EMBL" id="MBB6669403.1"/>
    </source>
</evidence>